<reference evidence="1" key="2">
    <citation type="journal article" date="2015" name="Data Brief">
        <title>Shoot transcriptome of the giant reed, Arundo donax.</title>
        <authorList>
            <person name="Barrero R.A."/>
            <person name="Guerrero F.D."/>
            <person name="Moolhuijzen P."/>
            <person name="Goolsby J.A."/>
            <person name="Tidwell J."/>
            <person name="Bellgard S.E."/>
            <person name="Bellgard M.I."/>
        </authorList>
    </citation>
    <scope>NUCLEOTIDE SEQUENCE</scope>
    <source>
        <tissue evidence="1">Shoot tissue taken approximately 20 cm above the soil surface</tissue>
    </source>
</reference>
<name>A0A0A9BJF7_ARUDO</name>
<dbReference type="EMBL" id="GBRH01236540">
    <property type="protein sequence ID" value="JAD61355.1"/>
    <property type="molecule type" value="Transcribed_RNA"/>
</dbReference>
<dbReference type="AlphaFoldDB" id="A0A0A9BJF7"/>
<sequence>MMVICLEWSALSKYVTFDFVGSYLLLQQSCLCHEHSVSTSNLIQCISISCSCQCLKSRLFCHVFGAYLKFLWAAMACQPD</sequence>
<reference evidence="1" key="1">
    <citation type="submission" date="2014-09" db="EMBL/GenBank/DDBJ databases">
        <authorList>
            <person name="Magalhaes I.L.F."/>
            <person name="Oliveira U."/>
            <person name="Santos F.R."/>
            <person name="Vidigal T.H.D.A."/>
            <person name="Brescovit A.D."/>
            <person name="Santos A.J."/>
        </authorList>
    </citation>
    <scope>NUCLEOTIDE SEQUENCE</scope>
    <source>
        <tissue evidence="1">Shoot tissue taken approximately 20 cm above the soil surface</tissue>
    </source>
</reference>
<protein>
    <submittedName>
        <fullName evidence="1">Uncharacterized protein</fullName>
    </submittedName>
</protein>
<proteinExistence type="predicted"/>
<organism evidence="1">
    <name type="scientific">Arundo donax</name>
    <name type="common">Giant reed</name>
    <name type="synonym">Donax arundinaceus</name>
    <dbReference type="NCBI Taxonomy" id="35708"/>
    <lineage>
        <taxon>Eukaryota</taxon>
        <taxon>Viridiplantae</taxon>
        <taxon>Streptophyta</taxon>
        <taxon>Embryophyta</taxon>
        <taxon>Tracheophyta</taxon>
        <taxon>Spermatophyta</taxon>
        <taxon>Magnoliopsida</taxon>
        <taxon>Liliopsida</taxon>
        <taxon>Poales</taxon>
        <taxon>Poaceae</taxon>
        <taxon>PACMAD clade</taxon>
        <taxon>Arundinoideae</taxon>
        <taxon>Arundineae</taxon>
        <taxon>Arundo</taxon>
    </lineage>
</organism>
<evidence type="ECO:0000313" key="1">
    <source>
        <dbReference type="EMBL" id="JAD61355.1"/>
    </source>
</evidence>
<accession>A0A0A9BJF7</accession>